<evidence type="ECO:0000313" key="1">
    <source>
        <dbReference type="EMBL" id="KAI9388465.1"/>
    </source>
</evidence>
<reference evidence="1 2" key="1">
    <citation type="journal article" date="2006" name="Science">
        <title>The genome of black cottonwood, Populus trichocarpa (Torr. &amp; Gray).</title>
        <authorList>
            <person name="Tuskan G.A."/>
            <person name="Difazio S."/>
            <person name="Jansson S."/>
            <person name="Bohlmann J."/>
            <person name="Grigoriev I."/>
            <person name="Hellsten U."/>
            <person name="Putnam N."/>
            <person name="Ralph S."/>
            <person name="Rombauts S."/>
            <person name="Salamov A."/>
            <person name="Schein J."/>
            <person name="Sterck L."/>
            <person name="Aerts A."/>
            <person name="Bhalerao R.R."/>
            <person name="Bhalerao R.P."/>
            <person name="Blaudez D."/>
            <person name="Boerjan W."/>
            <person name="Brun A."/>
            <person name="Brunner A."/>
            <person name="Busov V."/>
            <person name="Campbell M."/>
            <person name="Carlson J."/>
            <person name="Chalot M."/>
            <person name="Chapman J."/>
            <person name="Chen G.L."/>
            <person name="Cooper D."/>
            <person name="Coutinho P.M."/>
            <person name="Couturier J."/>
            <person name="Covert S."/>
            <person name="Cronk Q."/>
            <person name="Cunningham R."/>
            <person name="Davis J."/>
            <person name="Degroeve S."/>
            <person name="Dejardin A."/>
            <person name="Depamphilis C."/>
            <person name="Detter J."/>
            <person name="Dirks B."/>
            <person name="Dubchak I."/>
            <person name="Duplessis S."/>
            <person name="Ehlting J."/>
            <person name="Ellis B."/>
            <person name="Gendler K."/>
            <person name="Goodstein D."/>
            <person name="Gribskov M."/>
            <person name="Grimwood J."/>
            <person name="Groover A."/>
            <person name="Gunter L."/>
            <person name="Hamberger B."/>
            <person name="Heinze B."/>
            <person name="Helariutta Y."/>
            <person name="Henrissat B."/>
            <person name="Holligan D."/>
            <person name="Holt R."/>
            <person name="Huang W."/>
            <person name="Islam-Faridi N."/>
            <person name="Jones S."/>
            <person name="Jones-Rhoades M."/>
            <person name="Jorgensen R."/>
            <person name="Joshi C."/>
            <person name="Kangasjarvi J."/>
            <person name="Karlsson J."/>
            <person name="Kelleher C."/>
            <person name="Kirkpatrick R."/>
            <person name="Kirst M."/>
            <person name="Kohler A."/>
            <person name="Kalluri U."/>
            <person name="Larimer F."/>
            <person name="Leebens-Mack J."/>
            <person name="Leple J.C."/>
            <person name="Locascio P."/>
            <person name="Lou Y."/>
            <person name="Lucas S."/>
            <person name="Martin F."/>
            <person name="Montanini B."/>
            <person name="Napoli C."/>
            <person name="Nelson D.R."/>
            <person name="Nelson C."/>
            <person name="Nieminen K."/>
            <person name="Nilsson O."/>
            <person name="Pereda V."/>
            <person name="Peter G."/>
            <person name="Philippe R."/>
            <person name="Pilate G."/>
            <person name="Poliakov A."/>
            <person name="Razumovskaya J."/>
            <person name="Richardson P."/>
            <person name="Rinaldi C."/>
            <person name="Ritland K."/>
            <person name="Rouze P."/>
            <person name="Ryaboy D."/>
            <person name="Schmutz J."/>
            <person name="Schrader J."/>
            <person name="Segerman B."/>
            <person name="Shin H."/>
            <person name="Siddiqui A."/>
            <person name="Sterky F."/>
            <person name="Terry A."/>
            <person name="Tsai C.J."/>
            <person name="Uberbacher E."/>
            <person name="Unneberg P."/>
            <person name="Vahala J."/>
            <person name="Wall K."/>
            <person name="Wessler S."/>
            <person name="Yang G."/>
            <person name="Yin T."/>
            <person name="Douglas C."/>
            <person name="Marra M."/>
            <person name="Sandberg G."/>
            <person name="Van de Peer Y."/>
            <person name="Rokhsar D."/>
        </authorList>
    </citation>
    <scope>NUCLEOTIDE SEQUENCE [LARGE SCALE GENOMIC DNA]</scope>
    <source>
        <strain evidence="2">cv. Nisqually</strain>
    </source>
</reference>
<name>A0ACC0SGW5_POPTR</name>
<evidence type="ECO:0000313" key="2">
    <source>
        <dbReference type="Proteomes" id="UP000006729"/>
    </source>
</evidence>
<keyword evidence="2" id="KW-1185">Reference proteome</keyword>
<gene>
    <name evidence="1" type="ORF">POPTR_009G064950v4</name>
</gene>
<proteinExistence type="predicted"/>
<dbReference type="EMBL" id="CM009298">
    <property type="protein sequence ID" value="KAI9388465.1"/>
    <property type="molecule type" value="Genomic_DNA"/>
</dbReference>
<organism evidence="1 2">
    <name type="scientific">Populus trichocarpa</name>
    <name type="common">Western balsam poplar</name>
    <name type="synonym">Populus balsamifera subsp. trichocarpa</name>
    <dbReference type="NCBI Taxonomy" id="3694"/>
    <lineage>
        <taxon>Eukaryota</taxon>
        <taxon>Viridiplantae</taxon>
        <taxon>Streptophyta</taxon>
        <taxon>Embryophyta</taxon>
        <taxon>Tracheophyta</taxon>
        <taxon>Spermatophyta</taxon>
        <taxon>Magnoliopsida</taxon>
        <taxon>eudicotyledons</taxon>
        <taxon>Gunneridae</taxon>
        <taxon>Pentapetalae</taxon>
        <taxon>rosids</taxon>
        <taxon>fabids</taxon>
        <taxon>Malpighiales</taxon>
        <taxon>Salicaceae</taxon>
        <taxon>Saliceae</taxon>
        <taxon>Populus</taxon>
    </lineage>
</organism>
<sequence>MASHSLFRLRSMHRLISREAWTLSIKDHGWQVSDCTAEDLRVNKFNFSLSE</sequence>
<accession>A0ACC0SGW5</accession>
<protein>
    <submittedName>
        <fullName evidence="1">Uncharacterized protein</fullName>
    </submittedName>
</protein>
<dbReference type="Proteomes" id="UP000006729">
    <property type="component" value="Chromosome 9"/>
</dbReference>
<comment type="caution">
    <text evidence="1">The sequence shown here is derived from an EMBL/GenBank/DDBJ whole genome shotgun (WGS) entry which is preliminary data.</text>
</comment>